<proteinExistence type="predicted"/>
<dbReference type="HOGENOM" id="CLU_880786_0_0_1"/>
<dbReference type="CTD" id="20238215"/>
<keyword evidence="3" id="KW-1185">Reference proteome</keyword>
<evidence type="ECO:0000313" key="2">
    <source>
        <dbReference type="EMBL" id="ESO96526.1"/>
    </source>
</evidence>
<evidence type="ECO:0000313" key="3">
    <source>
        <dbReference type="Proteomes" id="UP000030746"/>
    </source>
</evidence>
<gene>
    <name evidence="2" type="ORF">LOTGIDRAFT_159942</name>
</gene>
<dbReference type="Proteomes" id="UP000030746">
    <property type="component" value="Unassembled WGS sequence"/>
</dbReference>
<keyword evidence="1" id="KW-0472">Membrane</keyword>
<dbReference type="KEGG" id="lgi:LOTGIDRAFT_159942"/>
<dbReference type="AlphaFoldDB" id="V4AS35"/>
<keyword evidence="1" id="KW-1133">Transmembrane helix</keyword>
<dbReference type="GeneID" id="20238215"/>
<sequence>MSSLSLPIGAIEIRLMPKIDLDPKLLNYWENFPCPPPWNNGLLYKVNWTNCHVSQEVGVQLRDLMVEKCATYSNVQVVAREVGRGYLFQSCSMECKLIISAVCFLLGLLLVAGISLCIRRKRRQKTDFSPTHETALNSSSDRKYYTSCMRGNSPVIKKKGKKDSGMDIMLLERENFQNLYTEPETMTAEQQLVDQEYHDTLNQQLIKLAQMAENRFSDSLKKQKSEANRTSSGDVVHRVTSRDKIHTSISSELIKKIKRLSRDSSMFRNEPMITENRLSCDSSLFLREPIRDSEDCIPSTSRKIVELSLNFASTRK</sequence>
<name>V4AS35_LOTGI</name>
<reference evidence="2 3" key="1">
    <citation type="journal article" date="2013" name="Nature">
        <title>Insights into bilaterian evolution from three spiralian genomes.</title>
        <authorList>
            <person name="Simakov O."/>
            <person name="Marletaz F."/>
            <person name="Cho S.J."/>
            <person name="Edsinger-Gonzales E."/>
            <person name="Havlak P."/>
            <person name="Hellsten U."/>
            <person name="Kuo D.H."/>
            <person name="Larsson T."/>
            <person name="Lv J."/>
            <person name="Arendt D."/>
            <person name="Savage R."/>
            <person name="Osoegawa K."/>
            <person name="de Jong P."/>
            <person name="Grimwood J."/>
            <person name="Chapman J.A."/>
            <person name="Shapiro H."/>
            <person name="Aerts A."/>
            <person name="Otillar R.P."/>
            <person name="Terry A.Y."/>
            <person name="Boore J.L."/>
            <person name="Grigoriev I.V."/>
            <person name="Lindberg D.R."/>
            <person name="Seaver E.C."/>
            <person name="Weisblat D.A."/>
            <person name="Putnam N.H."/>
            <person name="Rokhsar D.S."/>
        </authorList>
    </citation>
    <scope>NUCLEOTIDE SEQUENCE [LARGE SCALE GENOMIC DNA]</scope>
</reference>
<accession>V4AS35</accession>
<protein>
    <submittedName>
        <fullName evidence="2">Uncharacterized protein</fullName>
    </submittedName>
</protein>
<evidence type="ECO:0000256" key="1">
    <source>
        <dbReference type="SAM" id="Phobius"/>
    </source>
</evidence>
<dbReference type="RefSeq" id="XP_009052879.1">
    <property type="nucleotide sequence ID" value="XM_009054631.1"/>
</dbReference>
<organism evidence="2 3">
    <name type="scientific">Lottia gigantea</name>
    <name type="common">Giant owl limpet</name>
    <dbReference type="NCBI Taxonomy" id="225164"/>
    <lineage>
        <taxon>Eukaryota</taxon>
        <taxon>Metazoa</taxon>
        <taxon>Spiralia</taxon>
        <taxon>Lophotrochozoa</taxon>
        <taxon>Mollusca</taxon>
        <taxon>Gastropoda</taxon>
        <taxon>Patellogastropoda</taxon>
        <taxon>Lottioidea</taxon>
        <taxon>Lottiidae</taxon>
        <taxon>Lottia</taxon>
    </lineage>
</organism>
<keyword evidence="1" id="KW-0812">Transmembrane</keyword>
<dbReference type="EMBL" id="KB201459">
    <property type="protein sequence ID" value="ESO96526.1"/>
    <property type="molecule type" value="Genomic_DNA"/>
</dbReference>
<feature type="transmembrane region" description="Helical" evidence="1">
    <location>
        <begin position="97"/>
        <end position="118"/>
    </location>
</feature>
<dbReference type="OrthoDB" id="6058126at2759"/>